<gene>
    <name evidence="2" type="ORF">GM160_01855</name>
</gene>
<keyword evidence="3" id="KW-1185">Reference proteome</keyword>
<feature type="compositionally biased region" description="Low complexity" evidence="1">
    <location>
        <begin position="463"/>
        <end position="477"/>
    </location>
</feature>
<dbReference type="EMBL" id="CP046415">
    <property type="protein sequence ID" value="QGT77733.1"/>
    <property type="molecule type" value="Genomic_DNA"/>
</dbReference>
<feature type="compositionally biased region" description="Basic and acidic residues" evidence="1">
    <location>
        <begin position="498"/>
        <end position="527"/>
    </location>
</feature>
<evidence type="ECO:0000313" key="2">
    <source>
        <dbReference type="EMBL" id="QGT77733.1"/>
    </source>
</evidence>
<dbReference type="Pfam" id="PF13148">
    <property type="entry name" value="DUF3987"/>
    <property type="match status" value="1"/>
</dbReference>
<sequence length="543" mass="59810">MSHHHNPRPEEPDYVAAPPQATDAMFIGLIGEISAVATRGTEVNRVASAANLIALFSAAAGPYHYLQIGDVTHPLMQFLLHVGRSAVAGKGEAMGLPDRIWAAVNQMMQSVGAESAEVGLTVPFLGQHHSGGLSSGEGIARLVHDGIAAKDQEEPPIRDKRLLVTEAELARPLEAAKRQTSTLSPIVRNLWDGASIRPATKAAPIWATDPHISIRAAITPGELRKYMKGQNATNGFFNRFLIFFAERSCDIPFPQRTSSEEIERLAVQVRDVVKFMLGSYPAEKHQVAITMSPEAARMYADAYPDLRGRVGTTELVNSLLERRAPIACRLAALFALLDYKIVIAPEHMRAALAWADYHRRSVEYLFSGDEPARKKAAKQAEIEEKIITYLTTAADWVSRTDITRSAFSNHISKEDLSTALNALLLSRKITQEKRPRANGIGTHKLYRLRHGSSAPSHRHDLDNATTHHAANEANRANQDQQTDRVSRLSHDSQGSSLDPHDSDQPVTDSDERQDGEKRVEETLHHPSEPPQPTPPVDDDQVVH</sequence>
<dbReference type="RefSeq" id="WP_156227700.1">
    <property type="nucleotide sequence ID" value="NZ_CP046415.1"/>
</dbReference>
<dbReference type="KEGG" id="ghl:GM160_01855"/>
<organism evidence="2 3">
    <name type="scientific">Guyparkeria halophila</name>
    <dbReference type="NCBI Taxonomy" id="47960"/>
    <lineage>
        <taxon>Bacteria</taxon>
        <taxon>Pseudomonadati</taxon>
        <taxon>Pseudomonadota</taxon>
        <taxon>Gammaproteobacteria</taxon>
        <taxon>Chromatiales</taxon>
        <taxon>Thioalkalibacteraceae</taxon>
        <taxon>Guyparkeria</taxon>
    </lineage>
</organism>
<feature type="compositionally biased region" description="Basic and acidic residues" evidence="1">
    <location>
        <begin position="481"/>
        <end position="490"/>
    </location>
</feature>
<proteinExistence type="predicted"/>
<accession>A0A6I6D1J9</accession>
<name>A0A6I6D1J9_9GAMM</name>
<feature type="region of interest" description="Disordered" evidence="1">
    <location>
        <begin position="434"/>
        <end position="543"/>
    </location>
</feature>
<dbReference type="InterPro" id="IPR025048">
    <property type="entry name" value="DUF3987"/>
</dbReference>
<evidence type="ECO:0000313" key="3">
    <source>
        <dbReference type="Proteomes" id="UP000427716"/>
    </source>
</evidence>
<evidence type="ECO:0000256" key="1">
    <source>
        <dbReference type="SAM" id="MobiDB-lite"/>
    </source>
</evidence>
<protein>
    <submittedName>
        <fullName evidence="2">DUF3987 domain-containing protein</fullName>
    </submittedName>
</protein>
<dbReference type="AlphaFoldDB" id="A0A6I6D1J9"/>
<reference evidence="2 3" key="1">
    <citation type="submission" date="2019-11" db="EMBL/GenBank/DDBJ databases">
        <authorList>
            <person name="Zhang J."/>
            <person name="Sun C."/>
        </authorList>
    </citation>
    <scope>NUCLEOTIDE SEQUENCE [LARGE SCALE GENOMIC DNA]</scope>
    <source>
        <strain evidence="3">sp2</strain>
    </source>
</reference>
<dbReference type="Proteomes" id="UP000427716">
    <property type="component" value="Chromosome"/>
</dbReference>